<accession>A0A387BXP0</accession>
<protein>
    <recommendedName>
        <fullName evidence="6">7,8-dihydroneopterin aldolase</fullName>
        <ecNumber evidence="6">4.1.2.25</ecNumber>
    </recommendedName>
</protein>
<dbReference type="InterPro" id="IPR006157">
    <property type="entry name" value="FolB_dom"/>
</dbReference>
<evidence type="ECO:0000256" key="3">
    <source>
        <dbReference type="ARBA" id="ARBA00005708"/>
    </source>
</evidence>
<dbReference type="GO" id="GO:0046654">
    <property type="term" value="P:tetrahydrofolate biosynthetic process"/>
    <property type="evidence" value="ECO:0007669"/>
    <property type="project" value="UniProtKB-UniRule"/>
</dbReference>
<dbReference type="FunFam" id="3.30.1130.10:FF:000003">
    <property type="entry name" value="7,8-dihydroneopterin aldolase"/>
    <property type="match status" value="1"/>
</dbReference>
<dbReference type="RefSeq" id="WP_120788653.1">
    <property type="nucleotide sequence ID" value="NZ_CP032624.1"/>
</dbReference>
<feature type="domain" description="Dihydroneopterin aldolase/epimerase" evidence="8">
    <location>
        <begin position="5"/>
        <end position="117"/>
    </location>
</feature>
<dbReference type="NCBIfam" id="TIGR00526">
    <property type="entry name" value="folB_dom"/>
    <property type="match status" value="1"/>
</dbReference>
<evidence type="ECO:0000256" key="1">
    <source>
        <dbReference type="ARBA" id="ARBA00001353"/>
    </source>
</evidence>
<dbReference type="Proteomes" id="UP000275069">
    <property type="component" value="Chromosome"/>
</dbReference>
<dbReference type="GO" id="GO:0004150">
    <property type="term" value="F:dihydroneopterin aldolase activity"/>
    <property type="evidence" value="ECO:0007669"/>
    <property type="project" value="UniProtKB-UniRule"/>
</dbReference>
<keyword evidence="10" id="KW-1185">Reference proteome</keyword>
<sequence>MTDSITLTGLAVRANHGVFDFERENGQTFVIDVTVWLDLAPAAAGDALLATVHYGELAEAVHHAVASDPVDLIETVAERVARVALSFAGVERVRATVHKPDAPIAVPFGDVAVTVERDRAWAGLAESDGPVGRRREPAPDELRSTGREGAAS</sequence>
<feature type="region of interest" description="Disordered" evidence="7">
    <location>
        <begin position="124"/>
        <end position="152"/>
    </location>
</feature>
<dbReference type="GO" id="GO:0046656">
    <property type="term" value="P:folic acid biosynthetic process"/>
    <property type="evidence" value="ECO:0007669"/>
    <property type="project" value="UniProtKB-UniRule"/>
</dbReference>
<gene>
    <name evidence="9" type="primary">folB</name>
    <name evidence="9" type="ORF">D7I44_05965</name>
</gene>
<feature type="compositionally biased region" description="Basic and acidic residues" evidence="7">
    <location>
        <begin position="131"/>
        <end position="146"/>
    </location>
</feature>
<dbReference type="SMART" id="SM00905">
    <property type="entry name" value="FolB"/>
    <property type="match status" value="1"/>
</dbReference>
<dbReference type="SUPFAM" id="SSF55620">
    <property type="entry name" value="Tetrahydrobiopterin biosynthesis enzymes-like"/>
    <property type="match status" value="1"/>
</dbReference>
<dbReference type="InterPro" id="IPR043133">
    <property type="entry name" value="GTP-CH-I_C/QueF"/>
</dbReference>
<dbReference type="OrthoDB" id="3212934at2"/>
<evidence type="ECO:0000256" key="6">
    <source>
        <dbReference type="RuleBase" id="RU362079"/>
    </source>
</evidence>
<dbReference type="NCBIfam" id="TIGR00525">
    <property type="entry name" value="folB"/>
    <property type="match status" value="1"/>
</dbReference>
<dbReference type="Gene3D" id="3.30.1130.10">
    <property type="match status" value="1"/>
</dbReference>
<evidence type="ECO:0000256" key="7">
    <source>
        <dbReference type="SAM" id="MobiDB-lite"/>
    </source>
</evidence>
<dbReference type="GO" id="GO:0005737">
    <property type="term" value="C:cytoplasm"/>
    <property type="evidence" value="ECO:0007669"/>
    <property type="project" value="TreeGrafter"/>
</dbReference>
<dbReference type="PANTHER" id="PTHR42844:SF1">
    <property type="entry name" value="DIHYDRONEOPTERIN ALDOLASE 1-RELATED"/>
    <property type="match status" value="1"/>
</dbReference>
<dbReference type="Pfam" id="PF02152">
    <property type="entry name" value="FolB"/>
    <property type="match status" value="1"/>
</dbReference>
<dbReference type="PANTHER" id="PTHR42844">
    <property type="entry name" value="DIHYDRONEOPTERIN ALDOLASE 1-RELATED"/>
    <property type="match status" value="1"/>
</dbReference>
<evidence type="ECO:0000313" key="10">
    <source>
        <dbReference type="Proteomes" id="UP000275069"/>
    </source>
</evidence>
<dbReference type="EMBL" id="CP032624">
    <property type="protein sequence ID" value="AYG03121.1"/>
    <property type="molecule type" value="Genomic_DNA"/>
</dbReference>
<reference evidence="9 10" key="1">
    <citation type="submission" date="2018-09" db="EMBL/GenBank/DDBJ databases">
        <title>Genome sequencing of strain 2DFW10M-5.</title>
        <authorList>
            <person name="Heo J."/>
            <person name="Kim S.-J."/>
            <person name="Kwon S.-W."/>
        </authorList>
    </citation>
    <scope>NUCLEOTIDE SEQUENCE [LARGE SCALE GENOMIC DNA]</scope>
    <source>
        <strain evidence="9 10">2DFW10M-5</strain>
    </source>
</reference>
<keyword evidence="5 6" id="KW-0456">Lyase</keyword>
<dbReference type="KEGG" id="gry:D7I44_05965"/>
<evidence type="ECO:0000256" key="4">
    <source>
        <dbReference type="ARBA" id="ARBA00022909"/>
    </source>
</evidence>
<keyword evidence="4 6" id="KW-0289">Folate biosynthesis</keyword>
<name>A0A387BXP0_9MICO</name>
<dbReference type="EC" id="4.1.2.25" evidence="6"/>
<evidence type="ECO:0000259" key="8">
    <source>
        <dbReference type="SMART" id="SM00905"/>
    </source>
</evidence>
<dbReference type="CDD" id="cd00534">
    <property type="entry name" value="DHNA_DHNTPE"/>
    <property type="match status" value="1"/>
</dbReference>
<dbReference type="UniPathway" id="UPA00077">
    <property type="reaction ID" value="UER00154"/>
</dbReference>
<proteinExistence type="inferred from homology"/>
<evidence type="ECO:0000313" key="9">
    <source>
        <dbReference type="EMBL" id="AYG03121.1"/>
    </source>
</evidence>
<comment type="function">
    <text evidence="6">Catalyzes the conversion of 7,8-dihydroneopterin to 6-hydroxymethyl-7,8-dihydropterin.</text>
</comment>
<evidence type="ECO:0000256" key="5">
    <source>
        <dbReference type="ARBA" id="ARBA00023239"/>
    </source>
</evidence>
<evidence type="ECO:0000256" key="2">
    <source>
        <dbReference type="ARBA" id="ARBA00005013"/>
    </source>
</evidence>
<dbReference type="AlphaFoldDB" id="A0A387BXP0"/>
<organism evidence="9 10">
    <name type="scientific">Gryllotalpicola protaetiae</name>
    <dbReference type="NCBI Taxonomy" id="2419771"/>
    <lineage>
        <taxon>Bacteria</taxon>
        <taxon>Bacillati</taxon>
        <taxon>Actinomycetota</taxon>
        <taxon>Actinomycetes</taxon>
        <taxon>Micrococcales</taxon>
        <taxon>Microbacteriaceae</taxon>
        <taxon>Gryllotalpicola</taxon>
    </lineage>
</organism>
<comment type="similarity">
    <text evidence="3 6">Belongs to the DHNA family.</text>
</comment>
<comment type="catalytic activity">
    <reaction evidence="1 6">
        <text>7,8-dihydroneopterin = 6-hydroxymethyl-7,8-dihydropterin + glycolaldehyde</text>
        <dbReference type="Rhea" id="RHEA:10540"/>
        <dbReference type="ChEBI" id="CHEBI:17001"/>
        <dbReference type="ChEBI" id="CHEBI:17071"/>
        <dbReference type="ChEBI" id="CHEBI:44841"/>
        <dbReference type="EC" id="4.1.2.25"/>
    </reaction>
</comment>
<dbReference type="InterPro" id="IPR006156">
    <property type="entry name" value="Dihydroneopterin_aldolase"/>
</dbReference>
<comment type="pathway">
    <text evidence="2 6">Cofactor biosynthesis; tetrahydrofolate biosynthesis; 2-amino-4-hydroxy-6-hydroxymethyl-7,8-dihydropteridine diphosphate from 7,8-dihydroneopterin triphosphate: step 3/4.</text>
</comment>